<evidence type="ECO:0008006" key="4">
    <source>
        <dbReference type="Google" id="ProtNLM"/>
    </source>
</evidence>
<sequence length="707" mass="78306">MARTDAVSDDDLLRLIDEEIAGGISFENDLTLNGERRSRTSSTKGDRETALEYFDGVVRDLPAETGRSQVVSRDVSDIIGTMLPGLMRVFDGSDRVAVYSPARPGDEKSADQATDYVNHVWANDCDGYLILLTWIMDALQVRNGIVKAYWDPTPETEAEEFTGLSDEQLVILFDDPDVEVVGYAERPQMVQDPATGQSVPLPLHDVKIRRRTSSGRLVIENVPPEDFGISRRGKSVDTARCVWHRTKLTRSDLLKQGYKRDLVWSLPASDGAPSETVDREQDAGVGAEGSGANTEIDIVEAYVFADCDGDGIAESRKVVTAGGAGGRKLLKNEEWSDDRPFADLTPQVVPHRWMGRSIADDVMDLMRVKTSLWRGVLDNTYAQNRPQREAVQDDIINPDEVLNPTFGGVIRVKKAGAVRDVVTPQIADKILVAIQAVDGIAQRRTGVSGATASLDATALEPQTATAEQLEHDASYARVELIARNMAKLGVKKLFSKILRIIVRNQDRPRTIRLRDQWVEFDPRAWNASMDVEVNIGMGTGSRERDLTMLAGVAARQEKIIQTLGPDNPVVTPSMYVKTLHKMVEASGLKAPETYFADVSDEDFAKWMASRPQQQDPRAQAEVAKIQAQVQGDQQKIAAQVEGDRTRAEAHIQIERERMVAEGDLERDRVNRDFALRREEMNLEAQLKGTEILAGMHSPAQTDIPRQG</sequence>
<comment type="caution">
    <text evidence="2">The sequence shown here is derived from an EMBL/GenBank/DDBJ whole genome shotgun (WGS) entry which is preliminary data.</text>
</comment>
<evidence type="ECO:0000313" key="3">
    <source>
        <dbReference type="Proteomes" id="UP001355206"/>
    </source>
</evidence>
<feature type="region of interest" description="Disordered" evidence="1">
    <location>
        <begin position="269"/>
        <end position="290"/>
    </location>
</feature>
<reference evidence="2 3" key="1">
    <citation type="journal article" date="2012" name="Genet. Mol. Biol.">
        <title>Analysis of 16S rRNA and mxaF genes revealing insights into Methylobacterium niche-specific plant association.</title>
        <authorList>
            <person name="Dourado M.N."/>
            <person name="Andreote F.D."/>
            <person name="Dini-Andreote F."/>
            <person name="Conti R."/>
            <person name="Araujo J.M."/>
            <person name="Araujo W.L."/>
        </authorList>
    </citation>
    <scope>NUCLEOTIDE SEQUENCE [LARGE SCALE GENOMIC DNA]</scope>
    <source>
        <strain evidence="2 3">TC3-10</strain>
    </source>
</reference>
<proteinExistence type="predicted"/>
<keyword evidence="3" id="KW-1185">Reference proteome</keyword>
<evidence type="ECO:0000256" key="1">
    <source>
        <dbReference type="SAM" id="MobiDB-lite"/>
    </source>
</evidence>
<evidence type="ECO:0000313" key="2">
    <source>
        <dbReference type="EMBL" id="MEE7491095.1"/>
    </source>
</evidence>
<accession>A0ABU7TMQ3</accession>
<dbReference type="Proteomes" id="UP001355206">
    <property type="component" value="Unassembled WGS sequence"/>
</dbReference>
<organism evidence="2 3">
    <name type="scientific">Methylobacterium oryzae</name>
    <dbReference type="NCBI Taxonomy" id="334852"/>
    <lineage>
        <taxon>Bacteria</taxon>
        <taxon>Pseudomonadati</taxon>
        <taxon>Pseudomonadota</taxon>
        <taxon>Alphaproteobacteria</taxon>
        <taxon>Hyphomicrobiales</taxon>
        <taxon>Methylobacteriaceae</taxon>
        <taxon>Methylobacterium</taxon>
    </lineage>
</organism>
<dbReference type="RefSeq" id="WP_331301881.1">
    <property type="nucleotide sequence ID" value="NZ_MLCA01000006.1"/>
</dbReference>
<dbReference type="Pfam" id="PF23899">
    <property type="entry name" value="SU10_portal"/>
    <property type="match status" value="1"/>
</dbReference>
<dbReference type="InterPro" id="IPR056909">
    <property type="entry name" value="SU10_portal"/>
</dbReference>
<name>A0ABU7TMQ3_9HYPH</name>
<protein>
    <recommendedName>
        <fullName evidence="4">Portal protein</fullName>
    </recommendedName>
</protein>
<gene>
    <name evidence="2" type="ORF">MOTC310_11735</name>
</gene>
<dbReference type="EMBL" id="MLCA01000006">
    <property type="protein sequence ID" value="MEE7491095.1"/>
    <property type="molecule type" value="Genomic_DNA"/>
</dbReference>